<keyword evidence="6" id="KW-0804">Transcription</keyword>
<evidence type="ECO:0000256" key="1">
    <source>
        <dbReference type="ARBA" id="ARBA00004123"/>
    </source>
</evidence>
<evidence type="ECO:0000259" key="10">
    <source>
        <dbReference type="Pfam" id="PF20452"/>
    </source>
</evidence>
<evidence type="ECO:0000256" key="6">
    <source>
        <dbReference type="ARBA" id="ARBA00023163"/>
    </source>
</evidence>
<name>A0AAN7R036_TRANT</name>
<evidence type="ECO:0000256" key="5">
    <source>
        <dbReference type="ARBA" id="ARBA00023159"/>
    </source>
</evidence>
<evidence type="ECO:0000256" key="2">
    <source>
        <dbReference type="ARBA" id="ARBA00007214"/>
    </source>
</evidence>
<gene>
    <name evidence="11" type="ORF">SAY86_003053</name>
</gene>
<dbReference type="InterPro" id="IPR046831">
    <property type="entry name" value="Calmodulin_bind_N"/>
</dbReference>
<evidence type="ECO:0000313" key="11">
    <source>
        <dbReference type="EMBL" id="KAK4786364.1"/>
    </source>
</evidence>
<evidence type="ECO:0000256" key="4">
    <source>
        <dbReference type="ARBA" id="ARBA00023125"/>
    </source>
</evidence>
<dbReference type="GO" id="GO:0043565">
    <property type="term" value="F:sequence-specific DNA binding"/>
    <property type="evidence" value="ECO:0007669"/>
    <property type="project" value="TreeGrafter"/>
</dbReference>
<dbReference type="PANTHER" id="PTHR31713:SF42">
    <property type="entry name" value="PROTEIN SAR DEFICIENT 1"/>
    <property type="match status" value="1"/>
</dbReference>
<dbReference type="InterPro" id="IPR046829">
    <property type="entry name" value="Calmod_bind_C"/>
</dbReference>
<keyword evidence="7" id="KW-0539">Nucleus</keyword>
<dbReference type="InterPro" id="IPR012416">
    <property type="entry name" value="CBP60"/>
</dbReference>
<dbReference type="Pfam" id="PF20452">
    <property type="entry name" value="Calmod_bind_C"/>
    <property type="match status" value="1"/>
</dbReference>
<dbReference type="Pfam" id="PF20451">
    <property type="entry name" value="Calmod_bind_M"/>
    <property type="match status" value="1"/>
</dbReference>
<comment type="similarity">
    <text evidence="2">Belongs to the plant ACBP60 protein family.</text>
</comment>
<organism evidence="11 12">
    <name type="scientific">Trapa natans</name>
    <name type="common">Water chestnut</name>
    <dbReference type="NCBI Taxonomy" id="22666"/>
    <lineage>
        <taxon>Eukaryota</taxon>
        <taxon>Viridiplantae</taxon>
        <taxon>Streptophyta</taxon>
        <taxon>Embryophyta</taxon>
        <taxon>Tracheophyta</taxon>
        <taxon>Spermatophyta</taxon>
        <taxon>Magnoliopsida</taxon>
        <taxon>eudicotyledons</taxon>
        <taxon>Gunneridae</taxon>
        <taxon>Pentapetalae</taxon>
        <taxon>rosids</taxon>
        <taxon>malvids</taxon>
        <taxon>Myrtales</taxon>
        <taxon>Lythraceae</taxon>
        <taxon>Trapa</taxon>
    </lineage>
</organism>
<evidence type="ECO:0000256" key="3">
    <source>
        <dbReference type="ARBA" id="ARBA00023015"/>
    </source>
</evidence>
<dbReference type="EMBL" id="JAXQNO010000013">
    <property type="protein sequence ID" value="KAK4786364.1"/>
    <property type="molecule type" value="Genomic_DNA"/>
</dbReference>
<proteinExistence type="inferred from homology"/>
<evidence type="ECO:0000256" key="7">
    <source>
        <dbReference type="ARBA" id="ARBA00023242"/>
    </source>
</evidence>
<feature type="domain" description="Calmodulin binding protein central" evidence="9">
    <location>
        <begin position="289"/>
        <end position="351"/>
    </location>
</feature>
<dbReference type="PANTHER" id="PTHR31713">
    <property type="entry name" value="OS02G0177800 PROTEIN"/>
    <property type="match status" value="1"/>
</dbReference>
<comment type="subcellular location">
    <subcellularLocation>
        <location evidence="1">Nucleus</location>
    </subcellularLocation>
</comment>
<feature type="non-terminal residue" evidence="11">
    <location>
        <position position="1"/>
    </location>
</feature>
<keyword evidence="5" id="KW-0010">Activator</keyword>
<dbReference type="Proteomes" id="UP001346149">
    <property type="component" value="Unassembled WGS sequence"/>
</dbReference>
<dbReference type="AlphaFoldDB" id="A0AAN7R036"/>
<reference evidence="11 12" key="1">
    <citation type="journal article" date="2023" name="Hortic Res">
        <title>Pangenome of water caltrop reveals structural variations and asymmetric subgenome divergence after allopolyploidization.</title>
        <authorList>
            <person name="Zhang X."/>
            <person name="Chen Y."/>
            <person name="Wang L."/>
            <person name="Yuan Y."/>
            <person name="Fang M."/>
            <person name="Shi L."/>
            <person name="Lu R."/>
            <person name="Comes H.P."/>
            <person name="Ma Y."/>
            <person name="Chen Y."/>
            <person name="Huang G."/>
            <person name="Zhou Y."/>
            <person name="Zheng Z."/>
            <person name="Qiu Y."/>
        </authorList>
    </citation>
    <scope>NUCLEOTIDE SEQUENCE [LARGE SCALE GENOMIC DNA]</scope>
    <source>
        <strain evidence="11">F231</strain>
    </source>
</reference>
<dbReference type="InterPro" id="IPR046830">
    <property type="entry name" value="Calmod_bind_M"/>
</dbReference>
<sequence length="441" mass="49383">QNLMACNPSKRQTSCEYFSGSSHDLYHYDHHHGPSDQKRPRPISRFASVVENVCQLNQMEKLFSVIVPIIRQVVSEEVGNAITASSHLRRSPSLPLPSPERPLATSFHILQLVFAGTLRLPLFTFNSIVSDDNSPVRVLLIDPHVDPTITAAVPPVSLPFPIKVEMVVLDGGFPPLCCDGDDVWTEEEFEGSILRPREGRPPLLAGGQLIVSLRRGDGDESGSVVGATFSNLHVTDNSSWVRSRKFRLGVRVIPGRCGTHVRILEAISEAFTVRDHRGESYRKHYPPKLEDEVWRLKKIGHAGNLYKNLAAAGVRTVQDFLKMSIVYPAQLRSILGSERNREASVKHAMTCEMGRKHYVFQHQNVCLVLDPICRVVAANIDGHEYSPAQLISLGYKEFVDQLVRTAYSSWDMLEEIEASNNNMIFGRTQTEPMNPLDFITI</sequence>
<comment type="caution">
    <text evidence="11">The sequence shown here is derived from an EMBL/GenBank/DDBJ whole genome shotgun (WGS) entry which is preliminary data.</text>
</comment>
<dbReference type="GO" id="GO:0003700">
    <property type="term" value="F:DNA-binding transcription factor activity"/>
    <property type="evidence" value="ECO:0007669"/>
    <property type="project" value="TreeGrafter"/>
</dbReference>
<accession>A0AAN7R036</accession>
<dbReference type="Pfam" id="PF07887">
    <property type="entry name" value="Calmodulin_bind"/>
    <property type="match status" value="1"/>
</dbReference>
<evidence type="ECO:0000259" key="8">
    <source>
        <dbReference type="Pfam" id="PF07887"/>
    </source>
</evidence>
<keyword evidence="3" id="KW-0805">Transcription regulation</keyword>
<dbReference type="GO" id="GO:0005634">
    <property type="term" value="C:nucleus"/>
    <property type="evidence" value="ECO:0007669"/>
    <property type="project" value="UniProtKB-SubCell"/>
</dbReference>
<feature type="domain" description="Calmodulin binding protein-like N-terminal" evidence="8">
    <location>
        <begin position="110"/>
        <end position="276"/>
    </location>
</feature>
<dbReference type="GO" id="GO:0080142">
    <property type="term" value="P:regulation of salicylic acid biosynthetic process"/>
    <property type="evidence" value="ECO:0007669"/>
    <property type="project" value="TreeGrafter"/>
</dbReference>
<evidence type="ECO:0000259" key="9">
    <source>
        <dbReference type="Pfam" id="PF20451"/>
    </source>
</evidence>
<keyword evidence="12" id="KW-1185">Reference proteome</keyword>
<keyword evidence="4" id="KW-0238">DNA-binding</keyword>
<feature type="domain" description="Calmodulin binding protein C-terminal" evidence="10">
    <location>
        <begin position="356"/>
        <end position="416"/>
    </location>
</feature>
<evidence type="ECO:0000313" key="12">
    <source>
        <dbReference type="Proteomes" id="UP001346149"/>
    </source>
</evidence>
<dbReference type="GO" id="GO:0005516">
    <property type="term" value="F:calmodulin binding"/>
    <property type="evidence" value="ECO:0007669"/>
    <property type="project" value="InterPro"/>
</dbReference>
<protein>
    <submittedName>
        <fullName evidence="11">Uncharacterized protein</fullName>
    </submittedName>
</protein>